<feature type="compositionally biased region" description="Basic and acidic residues" evidence="1">
    <location>
        <begin position="641"/>
        <end position="654"/>
    </location>
</feature>
<evidence type="ECO:0000256" key="1">
    <source>
        <dbReference type="SAM" id="MobiDB-lite"/>
    </source>
</evidence>
<dbReference type="OrthoDB" id="2980832at2759"/>
<keyword evidence="3" id="KW-1185">Reference proteome</keyword>
<accession>A0A166BN49</accession>
<feature type="compositionally biased region" description="Pro residues" evidence="1">
    <location>
        <begin position="587"/>
        <end position="596"/>
    </location>
</feature>
<gene>
    <name evidence="2" type="ORF">FIBSPDRAFT_897937</name>
</gene>
<dbReference type="Proteomes" id="UP000076532">
    <property type="component" value="Unassembled WGS sequence"/>
</dbReference>
<protein>
    <submittedName>
        <fullName evidence="2">Uncharacterized protein</fullName>
    </submittedName>
</protein>
<dbReference type="AlphaFoldDB" id="A0A166BN49"/>
<proteinExistence type="predicted"/>
<feature type="region of interest" description="Disordered" evidence="1">
    <location>
        <begin position="452"/>
        <end position="540"/>
    </location>
</feature>
<sequence>MTRPGASRAKAKKNDEQVAVKRRGAKCHFVGEQWDFLCTEAPQFHMAVDNGTQGLFYKMMGRRFIRKWGWNNVQVPAGEDDDEADDDPNAAADNAKIAAADNANIVEDNSIDPALRGTTSEAVANESSEEFNAFARKLGQFYRYHFGRPAVPTKAAVNPFAALLGRETVPAPRHSSAFDMYRKLYCPEHVAPFFAARFKIEEDRYAALSEDERAQTKKPSGIGFRTKMYHEYFKQESREDRERYQALADREYEDAMAKHRALAAGEKSPKELYLQMLYVARYLQPWIDTISQEMQACVSLLIMLPVSNGEVELRSLHANTPTGIPGMTWPVVDPLGFEEAQQSVLRYARTVFPPEERKRRMYEPTAPPTTEQQLNLDSLIPYAPSSGTPAPSRAPSSGPAPPSRTSSSGPAAPSRAASSGAAAPSRAASSGAAAPSRAASPWPLLRAESLAPWSPSRAESLAPWSPSRAESLAPWSPSRAESLAPWSPSRAEPLGPHSPTRAASQPPVDIPVEQEEEVPPQASSWLARRPRPPTGPSWVAKAAQRILDTHAAGDGILDTHAAEDADVTNMPGGQEGDLETPLTRVCPDPPQHPPPSAAAARLAAAANAAATVQTEEKDRPKPRGGKRGGGKKAGSGDVETEAIREDGVREAKETKAKKKSAPAPRDPSARARNPSAKLVASAANAEPSADTQAPGKTKTRKRKQNTQGGSDNAVKRGRRQ</sequence>
<dbReference type="EMBL" id="KV417642">
    <property type="protein sequence ID" value="KZP12816.1"/>
    <property type="molecule type" value="Genomic_DNA"/>
</dbReference>
<evidence type="ECO:0000313" key="2">
    <source>
        <dbReference type="EMBL" id="KZP12816.1"/>
    </source>
</evidence>
<organism evidence="2 3">
    <name type="scientific">Athelia psychrophila</name>
    <dbReference type="NCBI Taxonomy" id="1759441"/>
    <lineage>
        <taxon>Eukaryota</taxon>
        <taxon>Fungi</taxon>
        <taxon>Dikarya</taxon>
        <taxon>Basidiomycota</taxon>
        <taxon>Agaricomycotina</taxon>
        <taxon>Agaricomycetes</taxon>
        <taxon>Agaricomycetidae</taxon>
        <taxon>Atheliales</taxon>
        <taxon>Atheliaceae</taxon>
        <taxon>Athelia</taxon>
    </lineage>
</organism>
<evidence type="ECO:0000313" key="3">
    <source>
        <dbReference type="Proteomes" id="UP000076532"/>
    </source>
</evidence>
<name>A0A166BN49_9AGAM</name>
<feature type="region of interest" description="Disordered" evidence="1">
    <location>
        <begin position="566"/>
        <end position="720"/>
    </location>
</feature>
<reference evidence="2 3" key="1">
    <citation type="journal article" date="2016" name="Mol. Biol. Evol.">
        <title>Comparative Genomics of Early-Diverging Mushroom-Forming Fungi Provides Insights into the Origins of Lignocellulose Decay Capabilities.</title>
        <authorList>
            <person name="Nagy L.G."/>
            <person name="Riley R."/>
            <person name="Tritt A."/>
            <person name="Adam C."/>
            <person name="Daum C."/>
            <person name="Floudas D."/>
            <person name="Sun H."/>
            <person name="Yadav J.S."/>
            <person name="Pangilinan J."/>
            <person name="Larsson K.H."/>
            <person name="Matsuura K."/>
            <person name="Barry K."/>
            <person name="Labutti K."/>
            <person name="Kuo R."/>
            <person name="Ohm R.A."/>
            <person name="Bhattacharya S.S."/>
            <person name="Shirouzu T."/>
            <person name="Yoshinaga Y."/>
            <person name="Martin F.M."/>
            <person name="Grigoriev I.V."/>
            <person name="Hibbett D.S."/>
        </authorList>
    </citation>
    <scope>NUCLEOTIDE SEQUENCE [LARGE SCALE GENOMIC DNA]</scope>
    <source>
        <strain evidence="2 3">CBS 109695</strain>
    </source>
</reference>
<feature type="compositionally biased region" description="Low complexity" evidence="1">
    <location>
        <begin position="597"/>
        <end position="610"/>
    </location>
</feature>
<feature type="region of interest" description="Disordered" evidence="1">
    <location>
        <begin position="356"/>
        <end position="440"/>
    </location>
</feature>
<feature type="compositionally biased region" description="Low complexity" evidence="1">
    <location>
        <begin position="383"/>
        <end position="440"/>
    </location>
</feature>